<keyword evidence="9" id="KW-1185">Reference proteome</keyword>
<keyword evidence="6 7" id="KW-0472">Membrane</keyword>
<organism evidence="8 9">
    <name type="scientific">Paenibacillus tyrfis</name>
    <dbReference type="NCBI Taxonomy" id="1501230"/>
    <lineage>
        <taxon>Bacteria</taxon>
        <taxon>Bacillati</taxon>
        <taxon>Bacillota</taxon>
        <taxon>Bacilli</taxon>
        <taxon>Bacillales</taxon>
        <taxon>Paenibacillaceae</taxon>
        <taxon>Paenibacillus</taxon>
    </lineage>
</organism>
<feature type="transmembrane region" description="Helical" evidence="7">
    <location>
        <begin position="381"/>
        <end position="402"/>
    </location>
</feature>
<reference evidence="8 9" key="1">
    <citation type="submission" date="2014-06" db="EMBL/GenBank/DDBJ databases">
        <title>Draft genome sequence of Paenibacillus sp. MSt1.</title>
        <authorList>
            <person name="Aw Y.K."/>
            <person name="Ong K.S."/>
            <person name="Gan H.M."/>
            <person name="Lee S.M."/>
        </authorList>
    </citation>
    <scope>NUCLEOTIDE SEQUENCE [LARGE SCALE GENOMIC DNA]</scope>
    <source>
        <strain evidence="8 9">MSt1</strain>
    </source>
</reference>
<dbReference type="Proteomes" id="UP000028123">
    <property type="component" value="Unassembled WGS sequence"/>
</dbReference>
<dbReference type="OrthoDB" id="9806302at2"/>
<dbReference type="GO" id="GO:0005886">
    <property type="term" value="C:plasma membrane"/>
    <property type="evidence" value="ECO:0007669"/>
    <property type="project" value="UniProtKB-SubCell"/>
</dbReference>
<feature type="transmembrane region" description="Helical" evidence="7">
    <location>
        <begin position="128"/>
        <end position="148"/>
    </location>
</feature>
<evidence type="ECO:0000313" key="9">
    <source>
        <dbReference type="Proteomes" id="UP000028123"/>
    </source>
</evidence>
<evidence type="ECO:0000256" key="2">
    <source>
        <dbReference type="ARBA" id="ARBA00022448"/>
    </source>
</evidence>
<keyword evidence="3" id="KW-1003">Cell membrane</keyword>
<dbReference type="AlphaFoldDB" id="A0A081NZN9"/>
<keyword evidence="4 7" id="KW-0812">Transmembrane</keyword>
<dbReference type="GO" id="GO:0015297">
    <property type="term" value="F:antiporter activity"/>
    <property type="evidence" value="ECO:0007669"/>
    <property type="project" value="InterPro"/>
</dbReference>
<dbReference type="PIRSF" id="PIRSF006603">
    <property type="entry name" value="DinF"/>
    <property type="match status" value="1"/>
</dbReference>
<feature type="transmembrane region" description="Helical" evidence="7">
    <location>
        <begin position="84"/>
        <end position="108"/>
    </location>
</feature>
<dbReference type="CDD" id="cd13134">
    <property type="entry name" value="MATE_like_8"/>
    <property type="match status" value="1"/>
</dbReference>
<dbReference type="GO" id="GO:0042910">
    <property type="term" value="F:xenobiotic transmembrane transporter activity"/>
    <property type="evidence" value="ECO:0007669"/>
    <property type="project" value="InterPro"/>
</dbReference>
<protein>
    <submittedName>
        <fullName evidence="8">Multidrug transporter MatE</fullName>
    </submittedName>
</protein>
<feature type="transmembrane region" description="Helical" evidence="7">
    <location>
        <begin position="237"/>
        <end position="263"/>
    </location>
</feature>
<evidence type="ECO:0000256" key="7">
    <source>
        <dbReference type="SAM" id="Phobius"/>
    </source>
</evidence>
<feature type="transmembrane region" description="Helical" evidence="7">
    <location>
        <begin position="314"/>
        <end position="333"/>
    </location>
</feature>
<dbReference type="PANTHER" id="PTHR42925:SF2">
    <property type="entry name" value="NA+ DRIVEN MULTIDRUG EFFLUX PUMP"/>
    <property type="match status" value="1"/>
</dbReference>
<evidence type="ECO:0000256" key="3">
    <source>
        <dbReference type="ARBA" id="ARBA00022475"/>
    </source>
</evidence>
<accession>A0A081NZN9</accession>
<evidence type="ECO:0000256" key="4">
    <source>
        <dbReference type="ARBA" id="ARBA00022692"/>
    </source>
</evidence>
<name>A0A081NZN9_9BACL</name>
<comment type="caution">
    <text evidence="8">The sequence shown here is derived from an EMBL/GenBank/DDBJ whole genome shotgun (WGS) entry which is preliminary data.</text>
</comment>
<evidence type="ECO:0000256" key="1">
    <source>
        <dbReference type="ARBA" id="ARBA00004651"/>
    </source>
</evidence>
<dbReference type="RefSeq" id="WP_036686859.1">
    <property type="nucleotide sequence ID" value="NZ_JNVM01000018.1"/>
</dbReference>
<feature type="transmembrane region" description="Helical" evidence="7">
    <location>
        <begin position="187"/>
        <end position="211"/>
    </location>
</feature>
<evidence type="ECO:0000256" key="5">
    <source>
        <dbReference type="ARBA" id="ARBA00022989"/>
    </source>
</evidence>
<comment type="subcellular location">
    <subcellularLocation>
        <location evidence="1">Cell membrane</location>
        <topology evidence="1">Multi-pass membrane protein</topology>
    </subcellularLocation>
</comment>
<evidence type="ECO:0000313" key="8">
    <source>
        <dbReference type="EMBL" id="KEQ23912.1"/>
    </source>
</evidence>
<dbReference type="InterPro" id="IPR002528">
    <property type="entry name" value="MATE_fam"/>
</dbReference>
<dbReference type="InterPro" id="IPR048279">
    <property type="entry name" value="MdtK-like"/>
</dbReference>
<feature type="transmembrane region" description="Helical" evidence="7">
    <location>
        <begin position="283"/>
        <end position="302"/>
    </location>
</feature>
<sequence>MSDDKKFTLWVLAWPIFIEMFLQFLLGTADTLMVSRISNGAVAVVGISTQLFAAVTILFMTVANGAGVLIAQKLGARRPEDARTVAIMSVNISIVIGALLSLALYLFARDIAALLQVPAALLPLADTYISIVGGGMTLTAAMAALSTAIRNTGNTRGPMYIAIGMNVIHVVLNYAFIYGAFGFPQWGLAGVAVSTLVSRLLATIVLAFLFVHSFERRVGWKDLLQFNRPLFRETMQIGWPMGVHSASWVFSQLILFSFIAMLGAKELAARTYMNTMESFCFTLGYSVAMALQIQIAHLFGAGRKQEAYRAAYRGMWTGLAVVMTNALLLYVFGSKALSLFTVDTEIVALGVALLGLNLLLQPGKMINMAMGSALTGVGDTRFIMITGVFSLWLLATPFSYFLGIRLEWGLTGIYASMIADEYLRGFLVLRRWKSGKMLHPSAASPGHQTVSAQS</sequence>
<feature type="transmembrane region" description="Helical" evidence="7">
    <location>
        <begin position="41"/>
        <end position="63"/>
    </location>
</feature>
<keyword evidence="2" id="KW-0813">Transport</keyword>
<dbReference type="Pfam" id="PF01554">
    <property type="entry name" value="MatE"/>
    <property type="match status" value="2"/>
</dbReference>
<dbReference type="InterPro" id="IPR047135">
    <property type="entry name" value="YsiQ"/>
</dbReference>
<dbReference type="NCBIfam" id="TIGR00797">
    <property type="entry name" value="matE"/>
    <property type="match status" value="1"/>
</dbReference>
<dbReference type="PANTHER" id="PTHR42925">
    <property type="entry name" value="MULTIDRUG AND TOXIN EFFLUX PROTEIN MATE FAMILY"/>
    <property type="match status" value="1"/>
</dbReference>
<proteinExistence type="predicted"/>
<feature type="transmembrane region" description="Helical" evidence="7">
    <location>
        <begin position="339"/>
        <end position="360"/>
    </location>
</feature>
<feature type="transmembrane region" description="Helical" evidence="7">
    <location>
        <begin position="160"/>
        <end position="181"/>
    </location>
</feature>
<feature type="transmembrane region" description="Helical" evidence="7">
    <location>
        <begin position="7"/>
        <end position="29"/>
    </location>
</feature>
<evidence type="ECO:0000256" key="6">
    <source>
        <dbReference type="ARBA" id="ARBA00023136"/>
    </source>
</evidence>
<gene>
    <name evidence="8" type="ORF">ET33_11535</name>
</gene>
<keyword evidence="5 7" id="KW-1133">Transmembrane helix</keyword>
<dbReference type="EMBL" id="JNVM01000018">
    <property type="protein sequence ID" value="KEQ23912.1"/>
    <property type="molecule type" value="Genomic_DNA"/>
</dbReference>
<dbReference type="eggNOG" id="COG0534">
    <property type="taxonomic scope" value="Bacteria"/>
</dbReference>